<evidence type="ECO:0000259" key="2">
    <source>
        <dbReference type="Pfam" id="PF07705"/>
    </source>
</evidence>
<dbReference type="EMBL" id="LHXJ01000024">
    <property type="protein sequence ID" value="KXA91033.1"/>
    <property type="molecule type" value="Genomic_DNA"/>
</dbReference>
<dbReference type="InterPro" id="IPR011635">
    <property type="entry name" value="CARDB"/>
</dbReference>
<organism evidence="3 4">
    <name type="scientific">candidate division MSBL1 archaeon SCGC-AAA259A05</name>
    <dbReference type="NCBI Taxonomy" id="1698259"/>
    <lineage>
        <taxon>Archaea</taxon>
        <taxon>Methanobacteriati</taxon>
        <taxon>Methanobacteriota</taxon>
        <taxon>candidate division MSBL1</taxon>
    </lineage>
</organism>
<proteinExistence type="predicted"/>
<feature type="domain" description="CARDB" evidence="2">
    <location>
        <begin position="140"/>
        <end position="211"/>
    </location>
</feature>
<keyword evidence="1" id="KW-0812">Transmembrane</keyword>
<keyword evidence="4" id="KW-1185">Reference proteome</keyword>
<dbReference type="Gene3D" id="2.60.40.10">
    <property type="entry name" value="Immunoglobulins"/>
    <property type="match status" value="3"/>
</dbReference>
<dbReference type="InterPro" id="IPR013783">
    <property type="entry name" value="Ig-like_fold"/>
</dbReference>
<evidence type="ECO:0000256" key="1">
    <source>
        <dbReference type="SAM" id="Phobius"/>
    </source>
</evidence>
<protein>
    <recommendedName>
        <fullName evidence="2">CARDB domain-containing protein</fullName>
    </recommendedName>
</protein>
<comment type="caution">
    <text evidence="3">The sequence shown here is derived from an EMBL/GenBank/DDBJ whole genome shotgun (WGS) entry which is preliminary data.</text>
</comment>
<reference evidence="3 4" key="1">
    <citation type="journal article" date="2016" name="Sci. Rep.">
        <title>Metabolic traits of an uncultured archaeal lineage -MSBL1- from brine pools of the Red Sea.</title>
        <authorList>
            <person name="Mwirichia R."/>
            <person name="Alam I."/>
            <person name="Rashid M."/>
            <person name="Vinu M."/>
            <person name="Ba-Alawi W."/>
            <person name="Anthony Kamau A."/>
            <person name="Kamanda Ngugi D."/>
            <person name="Goker M."/>
            <person name="Klenk H.P."/>
            <person name="Bajic V."/>
            <person name="Stingl U."/>
        </authorList>
    </citation>
    <scope>NUCLEOTIDE SEQUENCE [LARGE SCALE GENOMIC DNA]</scope>
    <source>
        <strain evidence="3">SCGC-AAA259A05</strain>
    </source>
</reference>
<dbReference type="Proteomes" id="UP000070163">
    <property type="component" value="Unassembled WGS sequence"/>
</dbReference>
<keyword evidence="1" id="KW-0472">Membrane</keyword>
<gene>
    <name evidence="3" type="ORF">AKJ57_02660</name>
</gene>
<evidence type="ECO:0000313" key="4">
    <source>
        <dbReference type="Proteomes" id="UP000070163"/>
    </source>
</evidence>
<sequence length="635" mass="70602">METVIEKASNQRRKGISTITLIAIIVVAVVSVGVFAYVYARPQPKFQVEDLSLSSDKISKGDTVTAQVEVTNTGDARGTHTVKLEIEGETLEKEVTLNAGESRTVSFDIEKQEKGTYNLNIEDLSETFEVLEPAEFEVSDLTVNPDEVGPGESVNVSINLRNVGEVEGTHTVKLKVDGTVENTKIISLAGEESTNVSFTVRKETSGSFTVEIGDLSDSFKVKESGKVPTFQVGDHWTIKLSDENNYEFSYEITGKDELDNRACYVANISIEPPLKGLVENARAWISRRTMLPLRMQMGIFTFTYSYKYPDENRWPLFVGKEYTVIRTERRPSGEKEKKAFTVSVEKRENVAVPAGTFSAFKVVERNENGNRVETRWYSKRAKMNVKTIDHESGEVQELLTSSTGEVKAEGAKFEVSNLEISPKKPQSEEPITITLSATNIGDVWGTRKLNLKIDGEVEKTKYVSLEAGESTSVLFKAKRSRPKTYSVEVDGVSGSFEVGGAKEFKLQNFVFASQKPEGYMDYTEQPDATYSADDKIWIYVNVKGAKYNENPDGTKEAWVAASLKVEDPNGDVIVDQEVINDHRNWSEEKEMSKLFYSVYVTLPSGAATGEYTVTLTGTDKLANKTDTISSNFTVE</sequence>
<evidence type="ECO:0000313" key="3">
    <source>
        <dbReference type="EMBL" id="KXA91033.1"/>
    </source>
</evidence>
<feature type="domain" description="CARDB" evidence="2">
    <location>
        <begin position="44"/>
        <end position="120"/>
    </location>
</feature>
<dbReference type="AlphaFoldDB" id="A0A133U9Y9"/>
<dbReference type="Pfam" id="PF07705">
    <property type="entry name" value="CARDB"/>
    <property type="match status" value="2"/>
</dbReference>
<feature type="transmembrane region" description="Helical" evidence="1">
    <location>
        <begin position="21"/>
        <end position="40"/>
    </location>
</feature>
<accession>A0A133U9Y9</accession>
<dbReference type="PATRIC" id="fig|1698259.3.peg.664"/>
<name>A0A133U9Y9_9EURY</name>
<keyword evidence="1" id="KW-1133">Transmembrane helix</keyword>